<dbReference type="GO" id="GO:0098027">
    <property type="term" value="C:virus tail, sheath"/>
    <property type="evidence" value="ECO:0007669"/>
    <property type="project" value="UniProtKB-KW"/>
</dbReference>
<keyword evidence="5" id="KW-0946">Virion</keyword>
<evidence type="ECO:0000256" key="2">
    <source>
        <dbReference type="ARBA" id="ARBA00022595"/>
    </source>
</evidence>
<keyword evidence="3" id="KW-1227">Viral tail protein</keyword>
<dbReference type="InterPro" id="IPR052042">
    <property type="entry name" value="Tail_sheath_structural"/>
</dbReference>
<dbReference type="PANTHER" id="PTHR35861">
    <property type="match status" value="1"/>
</dbReference>
<gene>
    <name evidence="9" type="ORF">UFOVP190_106</name>
</gene>
<reference evidence="9" key="1">
    <citation type="submission" date="2020-05" db="EMBL/GenBank/DDBJ databases">
        <authorList>
            <person name="Chiriac C."/>
            <person name="Salcher M."/>
            <person name="Ghai R."/>
            <person name="Kavagutti S V."/>
        </authorList>
    </citation>
    <scope>NUCLEOTIDE SEQUENCE</scope>
</reference>
<evidence type="ECO:0000256" key="5">
    <source>
        <dbReference type="ARBA" id="ARBA00023003"/>
    </source>
</evidence>
<evidence type="ECO:0000256" key="1">
    <source>
        <dbReference type="ARBA" id="ARBA00008005"/>
    </source>
</evidence>
<keyword evidence="7" id="KW-1160">Virus entry into host cell</keyword>
<name>A0A6J7WH85_9CAUD</name>
<proteinExistence type="inferred from homology"/>
<organism evidence="9">
    <name type="scientific">uncultured Caudovirales phage</name>
    <dbReference type="NCBI Taxonomy" id="2100421"/>
    <lineage>
        <taxon>Viruses</taxon>
        <taxon>Duplodnaviria</taxon>
        <taxon>Heunggongvirae</taxon>
        <taxon>Uroviricota</taxon>
        <taxon>Caudoviricetes</taxon>
        <taxon>Peduoviridae</taxon>
        <taxon>Maltschvirus</taxon>
        <taxon>Maltschvirus maltsch</taxon>
    </lineage>
</organism>
<keyword evidence="4" id="KW-1242">Viral contractile tail ejection system</keyword>
<evidence type="ECO:0000256" key="4">
    <source>
        <dbReference type="ARBA" id="ARBA00022766"/>
    </source>
</evidence>
<keyword evidence="5" id="KW-1229">Viral tail sheath protein</keyword>
<evidence type="ECO:0000256" key="3">
    <source>
        <dbReference type="ARBA" id="ARBA00022732"/>
    </source>
</evidence>
<keyword evidence="2" id="KW-1162">Viral penetration into host cytoplasm</keyword>
<feature type="domain" description="Tail sheath protein C-terminal" evidence="8">
    <location>
        <begin position="1028"/>
        <end position="1121"/>
    </location>
</feature>
<evidence type="ECO:0000259" key="8">
    <source>
        <dbReference type="Pfam" id="PF17482"/>
    </source>
</evidence>
<keyword evidence="6" id="KW-1171">Viral genome ejection through host cell envelope</keyword>
<protein>
    <submittedName>
        <fullName evidence="9">Phage tail sheath C-terminal domain containing protein</fullName>
    </submittedName>
</protein>
<evidence type="ECO:0000256" key="6">
    <source>
        <dbReference type="ARBA" id="ARBA00023009"/>
    </source>
</evidence>
<dbReference type="GO" id="GO:0099000">
    <property type="term" value="P:symbiont genome ejection through host cell envelope, contractile tail mechanism"/>
    <property type="evidence" value="ECO:0007669"/>
    <property type="project" value="UniProtKB-KW"/>
</dbReference>
<evidence type="ECO:0000256" key="7">
    <source>
        <dbReference type="ARBA" id="ARBA00023296"/>
    </source>
</evidence>
<dbReference type="Gene3D" id="3.40.50.11780">
    <property type="match status" value="1"/>
</dbReference>
<accession>A0A6J7WH85</accession>
<sequence>MALVSPGISITVNDQSQYVNSNVGSVPLVILATQESKTYNGSIATGTTKENAGKLLAFTSQRDLVTQMGTPTFQVSSGGTPINGSELNEYGLLAAYSALGLGNQCFAIRADVDLAHLVGTSVRPIGNPADLDLWLDTVNTEFGIYELDRAARGFGHTTPAIITNKNYVFNDTPPAGSYLLPTPKSSFGNTGDYAIVATSESGSVPGVLRLWYKCSANSARGEALANTWVQVGSPEWQKAVPAVVGTSQPTYSSGSTYTLTINTTTVTATGITNAAGLADAINAAAIDGVYAGTKTVGSYTYLTLFATSAAESNGSTADGKLTITDGTNTPLALAGIAPSSASVKYACPILFYGSYAQAPAGGWYTGDTVPRPSGSIWWKTSATGGGWNPVVKEYSSSLGTFASKSIPMYSSTQTATYLLDPVGGGINIQNGQLVAAYGIGDYSYNSLRISRKKVATVAVATGGTTGASGSLSTAFAPGDAFTVTSSYPGATLNAFGAPINNVATVTLSGTTAEAWVSEFLAAEIPYVTADYNSATNTITVTHLAGGYIAMENVGSGHALAAAGFGTLIGGAIAGSGYIMATTGGINIQNWEGVTQLMHVSVNAPYTAPDAGTYWYYSNPADIDIMINDNGWKGYKNVGYDVRGYNLGLTDSRGVIISATKPIAQSNGSSSLAAGDLWLDSSDLVNYPALYRYNGTDFTAVDKTDHVTSDGIIFADARWDTDGESDVISGDFPVIGNNTTTDMLHSNYIDLDAPDYRLYPRGVLLFNTRRSGYNVKKFVPNYFNEISYPDVGANSLGYPTSLPTIADCWVTESGLDDNGAMKAGSRAQRHIVIEAMRAAVDSNLDVLSPMYNFNLIVAPGYPELIPNMITLNDNRGDTAFIIGDTPMQLAPNTIAITNWVNNVNGNGLPADASAAPYLGLYYPSGRTNDLAGNEVVVPASHAALRTFLYNDQVAYPWFAPAGTHRGLVSNLSDIGYINETNGQFVHNAVSQGLRDALYTLNINPICQLPNIGLVVWGQLTRSGTTTARNRINVVRLENYLRTVLNSIANGYLFEPNDIGTRKSISRQIQLSLHDIQAKRGLYDFLVICDTSNNTPATISNNQLYVDVAIEPSRDVEFIYIPIAIYNPGSIKALNTQST</sequence>
<dbReference type="Pfam" id="PF17482">
    <property type="entry name" value="Phage_sheath_1C"/>
    <property type="match status" value="1"/>
</dbReference>
<dbReference type="EMBL" id="LR798243">
    <property type="protein sequence ID" value="CAB5214415.1"/>
    <property type="molecule type" value="Genomic_DNA"/>
</dbReference>
<comment type="similarity">
    <text evidence="1">Belongs to the myoviridae tail sheath protein family.</text>
</comment>
<dbReference type="PANTHER" id="PTHR35861:SF1">
    <property type="entry name" value="PHAGE TAIL SHEATH PROTEIN"/>
    <property type="match status" value="1"/>
</dbReference>
<dbReference type="InterPro" id="IPR020287">
    <property type="entry name" value="Tail_sheath_C"/>
</dbReference>
<evidence type="ECO:0000313" key="9">
    <source>
        <dbReference type="EMBL" id="CAB5214415.1"/>
    </source>
</evidence>